<dbReference type="GO" id="GO:0005615">
    <property type="term" value="C:extracellular space"/>
    <property type="evidence" value="ECO:0007669"/>
    <property type="project" value="UniProtKB-KW"/>
</dbReference>
<dbReference type="AlphaFoldDB" id="A0A6I8NEJ8"/>
<dbReference type="RefSeq" id="XP_007662280.2">
    <property type="nucleotide sequence ID" value="XM_007664090.3"/>
</dbReference>
<dbReference type="GO" id="GO:1903707">
    <property type="term" value="P:negative regulation of hemopoiesis"/>
    <property type="evidence" value="ECO:0007669"/>
    <property type="project" value="Ensembl"/>
</dbReference>
<evidence type="ECO:0000256" key="4">
    <source>
        <dbReference type="ARBA" id="ARBA00022525"/>
    </source>
</evidence>
<dbReference type="GO" id="GO:1900017">
    <property type="term" value="P:positive regulation of cytokine production involved in inflammatory response"/>
    <property type="evidence" value="ECO:0007669"/>
    <property type="project" value="Ensembl"/>
</dbReference>
<dbReference type="OMA" id="NGYKESP"/>
<keyword evidence="4" id="KW-0964">Secreted</keyword>
<evidence type="ECO:0000313" key="7">
    <source>
        <dbReference type="Ensembl" id="ENSOANP00000039467.1"/>
    </source>
</evidence>
<evidence type="ECO:0000256" key="5">
    <source>
        <dbReference type="ARBA" id="ARBA00022729"/>
    </source>
</evidence>
<evidence type="ECO:0000256" key="1">
    <source>
        <dbReference type="ARBA" id="ARBA00004613"/>
    </source>
</evidence>
<dbReference type="Proteomes" id="UP000002279">
    <property type="component" value="Chromosome 20"/>
</dbReference>
<sequence length="245" mass="26175">MRRRGSSPFSSAEAGRPRRGPGKASAAAEASSSAMHGVEVWLLALALALWLRPVPGAPGSGPRRPARARACPDRAEEQLEQLYGRLAAGLLAAFHHTLQLPPGTQPRNATCPAPAGPNGPNGPGHRLPLNLRSISPWAYRISHEPSRYPRYLPEAYCLCRGCLTGLSGEEDLRFRSTPVYVPTVVLRRTTACAGGRAVYVEDYVTVPVGCTCVPQPAKEPGSLDSSPNQPALKQLGSQRDQLTTT</sequence>
<evidence type="ECO:0000313" key="8">
    <source>
        <dbReference type="Proteomes" id="UP000002279"/>
    </source>
</evidence>
<dbReference type="FunCoup" id="A0A6I8NEJ8">
    <property type="interactions" value="436"/>
</dbReference>
<organism evidence="7 8">
    <name type="scientific">Ornithorhynchus anatinus</name>
    <name type="common">Duckbill platypus</name>
    <dbReference type="NCBI Taxonomy" id="9258"/>
    <lineage>
        <taxon>Eukaryota</taxon>
        <taxon>Metazoa</taxon>
        <taxon>Chordata</taxon>
        <taxon>Craniata</taxon>
        <taxon>Vertebrata</taxon>
        <taxon>Euteleostomi</taxon>
        <taxon>Mammalia</taxon>
        <taxon>Monotremata</taxon>
        <taxon>Ornithorhynchidae</taxon>
        <taxon>Ornithorhynchus</taxon>
    </lineage>
</organism>
<dbReference type="FunFam" id="2.10.90.10:FF:000044">
    <property type="entry name" value="Interleukin 17D"/>
    <property type="match status" value="1"/>
</dbReference>
<dbReference type="GO" id="GO:0042803">
    <property type="term" value="F:protein homodimerization activity"/>
    <property type="evidence" value="ECO:0007669"/>
    <property type="project" value="Ensembl"/>
</dbReference>
<proteinExistence type="inferred from homology"/>
<reference evidence="7" key="3">
    <citation type="submission" date="2025-09" db="UniProtKB">
        <authorList>
            <consortium name="Ensembl"/>
        </authorList>
    </citation>
    <scope>IDENTIFICATION</scope>
    <source>
        <strain evidence="7">Glennie</strain>
    </source>
</reference>
<dbReference type="InterPro" id="IPR029034">
    <property type="entry name" value="Cystine-knot_cytokine"/>
</dbReference>
<name>A0A6I8NEJ8_ORNAN</name>
<dbReference type="Pfam" id="PF06083">
    <property type="entry name" value="IL17"/>
    <property type="match status" value="1"/>
</dbReference>
<dbReference type="GO" id="GO:0006954">
    <property type="term" value="P:inflammatory response"/>
    <property type="evidence" value="ECO:0007669"/>
    <property type="project" value="Ensembl"/>
</dbReference>
<dbReference type="Gene3D" id="2.10.90.10">
    <property type="entry name" value="Cystine-knot cytokines"/>
    <property type="match status" value="1"/>
</dbReference>
<dbReference type="InParanoid" id="A0A6I8NEJ8"/>
<dbReference type="GO" id="GO:0005125">
    <property type="term" value="F:cytokine activity"/>
    <property type="evidence" value="ECO:0007669"/>
    <property type="project" value="UniProtKB-KW"/>
</dbReference>
<reference evidence="7" key="2">
    <citation type="submission" date="2025-08" db="UniProtKB">
        <authorList>
            <consortium name="Ensembl"/>
        </authorList>
    </citation>
    <scope>IDENTIFICATION</scope>
    <source>
        <strain evidence="7">Glennie</strain>
    </source>
</reference>
<dbReference type="OrthoDB" id="9858224at2759"/>
<protein>
    <submittedName>
        <fullName evidence="7">Interleukin 17D</fullName>
    </submittedName>
</protein>
<keyword evidence="3" id="KW-0202">Cytokine</keyword>
<feature type="region of interest" description="Disordered" evidence="6">
    <location>
        <begin position="217"/>
        <end position="245"/>
    </location>
</feature>
<feature type="region of interest" description="Disordered" evidence="6">
    <location>
        <begin position="99"/>
        <end position="126"/>
    </location>
</feature>
<keyword evidence="5" id="KW-0732">Signal</keyword>
<dbReference type="InterPro" id="IPR020440">
    <property type="entry name" value="IL-17_chr"/>
</dbReference>
<dbReference type="SUPFAM" id="SSF57501">
    <property type="entry name" value="Cystine-knot cytokines"/>
    <property type="match status" value="1"/>
</dbReference>
<dbReference type="PRINTS" id="PR01932">
    <property type="entry name" value="INTRLEUKIN17"/>
</dbReference>
<feature type="compositionally biased region" description="Polar residues" evidence="6">
    <location>
        <begin position="223"/>
        <end position="245"/>
    </location>
</feature>
<evidence type="ECO:0000256" key="2">
    <source>
        <dbReference type="ARBA" id="ARBA00007236"/>
    </source>
</evidence>
<dbReference type="GeneTree" id="ENSGT00940000161739"/>
<reference evidence="7 8" key="1">
    <citation type="journal article" date="2008" name="Nature">
        <title>Genome analysis of the platypus reveals unique signatures of evolution.</title>
        <authorList>
            <person name="Warren W.C."/>
            <person name="Hillier L.W."/>
            <person name="Marshall Graves J.A."/>
            <person name="Birney E."/>
            <person name="Ponting C.P."/>
            <person name="Grutzner F."/>
            <person name="Belov K."/>
            <person name="Miller W."/>
            <person name="Clarke L."/>
            <person name="Chinwalla A.T."/>
            <person name="Yang S.P."/>
            <person name="Heger A."/>
            <person name="Locke D.P."/>
            <person name="Miethke P."/>
            <person name="Waters P.D."/>
            <person name="Veyrunes F."/>
            <person name="Fulton L."/>
            <person name="Fulton B."/>
            <person name="Graves T."/>
            <person name="Wallis J."/>
            <person name="Puente X.S."/>
            <person name="Lopez-Otin C."/>
            <person name="Ordonez G.R."/>
            <person name="Eichler E.E."/>
            <person name="Chen L."/>
            <person name="Cheng Z."/>
            <person name="Deakin J.E."/>
            <person name="Alsop A."/>
            <person name="Thompson K."/>
            <person name="Kirby P."/>
            <person name="Papenfuss A.T."/>
            <person name="Wakefield M.J."/>
            <person name="Olender T."/>
            <person name="Lancet D."/>
            <person name="Huttley G.A."/>
            <person name="Smit A.F."/>
            <person name="Pask A."/>
            <person name="Temple-Smith P."/>
            <person name="Batzer M.A."/>
            <person name="Walker J.A."/>
            <person name="Konkel M.K."/>
            <person name="Harris R.S."/>
            <person name="Whittington C.M."/>
            <person name="Wong E.S."/>
            <person name="Gemmell N.J."/>
            <person name="Buschiazzo E."/>
            <person name="Vargas Jentzsch I.M."/>
            <person name="Merkel A."/>
            <person name="Schmitz J."/>
            <person name="Zemann A."/>
            <person name="Churakov G."/>
            <person name="Kriegs J.O."/>
            <person name="Brosius J."/>
            <person name="Murchison E.P."/>
            <person name="Sachidanandam R."/>
            <person name="Smith C."/>
            <person name="Hannon G.J."/>
            <person name="Tsend-Ayush E."/>
            <person name="McMillan D."/>
            <person name="Attenborough R."/>
            <person name="Rens W."/>
            <person name="Ferguson-Smith M."/>
            <person name="Lefevre C.M."/>
            <person name="Sharp J.A."/>
            <person name="Nicholas K.R."/>
            <person name="Ray D.A."/>
            <person name="Kube M."/>
            <person name="Reinhardt R."/>
            <person name="Pringle T.H."/>
            <person name="Taylor J."/>
            <person name="Jones R.C."/>
            <person name="Nixon B."/>
            <person name="Dacheux J.L."/>
            <person name="Niwa H."/>
            <person name="Sekita Y."/>
            <person name="Huang X."/>
            <person name="Stark A."/>
            <person name="Kheradpour P."/>
            <person name="Kellis M."/>
            <person name="Flicek P."/>
            <person name="Chen Y."/>
            <person name="Webber C."/>
            <person name="Hardison R."/>
            <person name="Nelson J."/>
            <person name="Hallsworth-Pepin K."/>
            <person name="Delehaunty K."/>
            <person name="Markovic C."/>
            <person name="Minx P."/>
            <person name="Feng Y."/>
            <person name="Kremitzki C."/>
            <person name="Mitreva M."/>
            <person name="Glasscock J."/>
            <person name="Wylie T."/>
            <person name="Wohldmann P."/>
            <person name="Thiru P."/>
            <person name="Nhan M.N."/>
            <person name="Pohl C.S."/>
            <person name="Smith S.M."/>
            <person name="Hou S."/>
            <person name="Nefedov M."/>
            <person name="de Jong P.J."/>
            <person name="Renfree M.B."/>
            <person name="Mardis E.R."/>
            <person name="Wilson R.K."/>
        </authorList>
    </citation>
    <scope>NUCLEOTIDE SEQUENCE [LARGE SCALE GENOMIC DNA]</scope>
    <source>
        <strain evidence="7 8">Glennie</strain>
    </source>
</reference>
<dbReference type="GO" id="GO:0032757">
    <property type="term" value="P:positive regulation of interleukin-8 production"/>
    <property type="evidence" value="ECO:0007669"/>
    <property type="project" value="Ensembl"/>
</dbReference>
<feature type="region of interest" description="Disordered" evidence="6">
    <location>
        <begin position="1"/>
        <end position="28"/>
    </location>
</feature>
<accession>A0A6I8NEJ8</accession>
<dbReference type="Ensembl" id="ENSOANT00000067368.1">
    <property type="protein sequence ID" value="ENSOANP00000039467.1"/>
    <property type="gene ID" value="ENSOANG00000040641.1"/>
</dbReference>
<comment type="similarity">
    <text evidence="2">Belongs to the IL-17 family.</text>
</comment>
<dbReference type="GO" id="GO:0032725">
    <property type="term" value="P:positive regulation of granulocyte macrophage colony-stimulating factor production"/>
    <property type="evidence" value="ECO:0007669"/>
    <property type="project" value="Ensembl"/>
</dbReference>
<comment type="subcellular location">
    <subcellularLocation>
        <location evidence="1">Secreted</location>
    </subcellularLocation>
</comment>
<evidence type="ECO:0000256" key="6">
    <source>
        <dbReference type="SAM" id="MobiDB-lite"/>
    </source>
</evidence>
<dbReference type="GeneID" id="100089487"/>
<gene>
    <name evidence="7" type="primary">IL17D</name>
</gene>
<dbReference type="InterPro" id="IPR010345">
    <property type="entry name" value="IL-17_fam"/>
</dbReference>
<keyword evidence="8" id="KW-1185">Reference proteome</keyword>
<evidence type="ECO:0000256" key="3">
    <source>
        <dbReference type="ARBA" id="ARBA00022514"/>
    </source>
</evidence>
<dbReference type="GO" id="GO:0032755">
    <property type="term" value="P:positive regulation of interleukin-6 production"/>
    <property type="evidence" value="ECO:0007669"/>
    <property type="project" value="Ensembl"/>
</dbReference>
<dbReference type="CTD" id="53342"/>
<dbReference type="Bgee" id="ENSOANG00000040641">
    <property type="expression patterns" value="Expressed in adult mammalian kidney and 5 other cell types or tissues"/>
</dbReference>
<dbReference type="KEGG" id="oaa:100089487"/>